<dbReference type="InterPro" id="IPR008928">
    <property type="entry name" value="6-hairpin_glycosidase_sf"/>
</dbReference>
<dbReference type="SUPFAM" id="SSF110221">
    <property type="entry name" value="AbfB domain"/>
    <property type="match status" value="1"/>
</dbReference>
<feature type="signal peptide" evidence="1">
    <location>
        <begin position="1"/>
        <end position="24"/>
    </location>
</feature>
<dbReference type="Gene3D" id="2.80.10.50">
    <property type="match status" value="1"/>
</dbReference>
<evidence type="ECO:0000259" key="2">
    <source>
        <dbReference type="Pfam" id="PF07944"/>
    </source>
</evidence>
<dbReference type="InterPro" id="IPR012878">
    <property type="entry name" value="Beta-AFase-like_GH127_cat"/>
</dbReference>
<dbReference type="PANTHER" id="PTHR31151">
    <property type="entry name" value="PROLINE-TRNA LIGASE (DUF1680)"/>
    <property type="match status" value="1"/>
</dbReference>
<evidence type="ECO:0000313" key="4">
    <source>
        <dbReference type="EMBL" id="KAA8528111.1"/>
    </source>
</evidence>
<sequence>MISIMLREVFFVVAVFHLRGRVLSKECTNIPTQLSSHTFRYELLSSNNESWKEEMFSHYHLIPTDDSEWSNLFPRKILKEEDEANWMMMYRQMKNSGGFTVPGDFLKEVSLHDVRLDPESLHGQAQQTNLEYLLMLDVDSLVWSFRKTAGLPTPGKAYGGWEAPTIELRGHFVGHYMSASAQMWASTHNDSLKEKMSAVVSALSACQDKMGTGYLSAFPSEQFDRFEAIKPVWAPYYTIHKILAGLLDQHILAGNAQALKMVIGMVEYFYNRVQNVILNHSIERHWLSLNEETGGMNDVLYRLYSITGDQKHLLLAHLFDKPCFLGVLAVKADDISGFHANTHIPVVIGSQMRYEVTGDQLYKEIGTFFMDIVNSSHSYATGGTSVSEFWSNPKRLASTLQTENEESCTTYNMLKVSRNLFRWTKEMAYADYYERALTNGVLSIQRGREPGVMIYMLPQGRGDSKAQSYHGWGTKFDSFWCCYGTGIESFSKLGDSIYFEEGGKVPGLYIIQYISSTLDWKSGQILLSQKVEPVVSWDHRLQVTLTISSNEYCANDFIDLLKKRRCHNKQGAGQTSTLNLRIPLWTYSNGAKAVLNDQDLSLPTPGNFLSVTRKWSPGDKITLDLPISLRTEAIKDDRPEYASVQAILYGPYLLAGLTSSDWDIKTESATSPVDWITQIPAAYNSHLISLSQESGNSTFVLTKTNKSITMEKFPESGTDSSLHATFRLILKDSTSAIFSAPKDVIGKYVMLEPFDYPGMLVVQQGTEEDLGISDSDGGEGSVFRLVEGLDGKPETVSLESESEKGCFVYSGANYKSGESIKLSCKSGSSDAGFKEATSFILNDGISEYHPISFVAKGASRNFLLTPLLSLRDESYTVYFNIQS</sequence>
<organism evidence="4 5">
    <name type="scientific">Nyssa sinensis</name>
    <dbReference type="NCBI Taxonomy" id="561372"/>
    <lineage>
        <taxon>Eukaryota</taxon>
        <taxon>Viridiplantae</taxon>
        <taxon>Streptophyta</taxon>
        <taxon>Embryophyta</taxon>
        <taxon>Tracheophyta</taxon>
        <taxon>Spermatophyta</taxon>
        <taxon>Magnoliopsida</taxon>
        <taxon>eudicotyledons</taxon>
        <taxon>Gunneridae</taxon>
        <taxon>Pentapetalae</taxon>
        <taxon>asterids</taxon>
        <taxon>Cornales</taxon>
        <taxon>Nyssaceae</taxon>
        <taxon>Nyssa</taxon>
    </lineage>
</organism>
<dbReference type="GO" id="GO:0046556">
    <property type="term" value="F:alpha-L-arabinofuranosidase activity"/>
    <property type="evidence" value="ECO:0007669"/>
    <property type="project" value="InterPro"/>
</dbReference>
<dbReference type="EMBL" id="CM018045">
    <property type="protein sequence ID" value="KAA8528111.1"/>
    <property type="molecule type" value="Genomic_DNA"/>
</dbReference>
<dbReference type="AlphaFoldDB" id="A0A5J5AFY2"/>
<evidence type="ECO:0000259" key="3">
    <source>
        <dbReference type="Pfam" id="PF20736"/>
    </source>
</evidence>
<dbReference type="Pfam" id="PF07944">
    <property type="entry name" value="Beta-AFase-like_GH127_cat"/>
    <property type="match status" value="1"/>
</dbReference>
<dbReference type="InterPro" id="IPR036195">
    <property type="entry name" value="AbfB_ABD_sf"/>
</dbReference>
<dbReference type="OrthoDB" id="5358475at2759"/>
<evidence type="ECO:0008006" key="6">
    <source>
        <dbReference type="Google" id="ProtNLM"/>
    </source>
</evidence>
<proteinExistence type="predicted"/>
<dbReference type="PANTHER" id="PTHR31151:SF0">
    <property type="entry name" value="PROLINE-TRNA LIGASE (DUF1680)"/>
    <property type="match status" value="1"/>
</dbReference>
<reference evidence="4 5" key="1">
    <citation type="submission" date="2019-09" db="EMBL/GenBank/DDBJ databases">
        <title>A chromosome-level genome assembly of the Chinese tupelo Nyssa sinensis.</title>
        <authorList>
            <person name="Yang X."/>
            <person name="Kang M."/>
            <person name="Yang Y."/>
            <person name="Xiong H."/>
            <person name="Wang M."/>
            <person name="Zhang Z."/>
            <person name="Wang Z."/>
            <person name="Wu H."/>
            <person name="Ma T."/>
            <person name="Liu J."/>
            <person name="Xi Z."/>
        </authorList>
    </citation>
    <scope>NUCLEOTIDE SEQUENCE [LARGE SCALE GENOMIC DNA]</scope>
    <source>
        <strain evidence="4">J267</strain>
        <tissue evidence="4">Leaf</tissue>
    </source>
</reference>
<feature type="chain" id="PRO_5023845520" description="Alpha-L-arabinofuranosidase B arabinose-binding domain-containing protein" evidence="1">
    <location>
        <begin position="25"/>
        <end position="883"/>
    </location>
</feature>
<keyword evidence="1" id="KW-0732">Signal</keyword>
<accession>A0A5J5AFY2</accession>
<feature type="domain" description="Non-reducing end beta-L-arabinofuranosidase-like GH127 middle" evidence="3">
    <location>
        <begin position="508"/>
        <end position="627"/>
    </location>
</feature>
<evidence type="ECO:0000313" key="5">
    <source>
        <dbReference type="Proteomes" id="UP000325577"/>
    </source>
</evidence>
<gene>
    <name evidence="4" type="ORF">F0562_035020</name>
</gene>
<dbReference type="GO" id="GO:0046373">
    <property type="term" value="P:L-arabinose metabolic process"/>
    <property type="evidence" value="ECO:0007669"/>
    <property type="project" value="InterPro"/>
</dbReference>
<keyword evidence="5" id="KW-1185">Reference proteome</keyword>
<evidence type="ECO:0000256" key="1">
    <source>
        <dbReference type="SAM" id="SignalP"/>
    </source>
</evidence>
<dbReference type="SUPFAM" id="SSF48208">
    <property type="entry name" value="Six-hairpin glycosidases"/>
    <property type="match status" value="1"/>
</dbReference>
<dbReference type="Pfam" id="PF20736">
    <property type="entry name" value="Glyco_hydro127M"/>
    <property type="match status" value="1"/>
</dbReference>
<feature type="domain" description="Non-reducing end beta-L-arabinofuranosidase-like GH127 catalytic" evidence="2">
    <location>
        <begin position="113"/>
        <end position="495"/>
    </location>
</feature>
<dbReference type="InterPro" id="IPR049046">
    <property type="entry name" value="Beta-AFase-like_GH127_middle"/>
</dbReference>
<dbReference type="Proteomes" id="UP000325577">
    <property type="component" value="Linkage Group LG21"/>
</dbReference>
<protein>
    <recommendedName>
        <fullName evidence="6">Alpha-L-arabinofuranosidase B arabinose-binding domain-containing protein</fullName>
    </recommendedName>
</protein>
<name>A0A5J5AFY2_9ASTE</name>